<reference evidence="3" key="1">
    <citation type="journal article" date="2019" name="Int. J. Syst. Evol. Microbiol.">
        <title>The Global Catalogue of Microorganisms (GCM) 10K type strain sequencing project: providing services to taxonomists for standard genome sequencing and annotation.</title>
        <authorList>
            <consortium name="The Broad Institute Genomics Platform"/>
            <consortium name="The Broad Institute Genome Sequencing Center for Infectious Disease"/>
            <person name="Wu L."/>
            <person name="Ma J."/>
        </authorList>
    </citation>
    <scope>NUCLEOTIDE SEQUENCE [LARGE SCALE GENOMIC DNA]</scope>
    <source>
        <strain evidence="3">NBRC 108728</strain>
    </source>
</reference>
<evidence type="ECO:0000256" key="1">
    <source>
        <dbReference type="SAM" id="MobiDB-lite"/>
    </source>
</evidence>
<protein>
    <submittedName>
        <fullName evidence="2">Uncharacterized protein</fullName>
    </submittedName>
</protein>
<evidence type="ECO:0000313" key="2">
    <source>
        <dbReference type="EMBL" id="BDZ51668.1"/>
    </source>
</evidence>
<gene>
    <name evidence="2" type="ORF">GCM10025867_39090</name>
</gene>
<organism evidence="2 3">
    <name type="scientific">Frondihabitans sucicola</name>
    <dbReference type="NCBI Taxonomy" id="1268041"/>
    <lineage>
        <taxon>Bacteria</taxon>
        <taxon>Bacillati</taxon>
        <taxon>Actinomycetota</taxon>
        <taxon>Actinomycetes</taxon>
        <taxon>Micrococcales</taxon>
        <taxon>Microbacteriaceae</taxon>
        <taxon>Frondihabitans</taxon>
    </lineage>
</organism>
<dbReference type="Proteomes" id="UP001321486">
    <property type="component" value="Chromosome"/>
</dbReference>
<accession>A0ABN6Y812</accession>
<evidence type="ECO:0000313" key="3">
    <source>
        <dbReference type="Proteomes" id="UP001321486"/>
    </source>
</evidence>
<name>A0ABN6Y812_9MICO</name>
<proteinExistence type="predicted"/>
<feature type="region of interest" description="Disordered" evidence="1">
    <location>
        <begin position="53"/>
        <end position="86"/>
    </location>
</feature>
<keyword evidence="3" id="KW-1185">Reference proteome</keyword>
<dbReference type="EMBL" id="AP027732">
    <property type="protein sequence ID" value="BDZ51668.1"/>
    <property type="molecule type" value="Genomic_DNA"/>
</dbReference>
<sequence length="86" mass="9287">MTGKSSDIGVLEVENQGARAHLLKISHLIGIPDDADRVVAGIRQKAFEEQGDLAVATGDDDSHGHIQSRRPARVMGVETTTENRLK</sequence>